<dbReference type="InterPro" id="IPR051291">
    <property type="entry name" value="CIMAP"/>
</dbReference>
<feature type="compositionally biased region" description="Basic and acidic residues" evidence="1">
    <location>
        <begin position="678"/>
        <end position="690"/>
    </location>
</feature>
<reference evidence="2" key="1">
    <citation type="submission" date="2018-11" db="EMBL/GenBank/DDBJ databases">
        <authorList>
            <person name="Alioto T."/>
            <person name="Alioto T."/>
        </authorList>
    </citation>
    <scope>NUCLEOTIDE SEQUENCE</scope>
</reference>
<comment type="caution">
    <text evidence="2">The sequence shown here is derived from an EMBL/GenBank/DDBJ whole genome shotgun (WGS) entry which is preliminary data.</text>
</comment>
<organism evidence="2 3">
    <name type="scientific">Mytilus galloprovincialis</name>
    <name type="common">Mediterranean mussel</name>
    <dbReference type="NCBI Taxonomy" id="29158"/>
    <lineage>
        <taxon>Eukaryota</taxon>
        <taxon>Metazoa</taxon>
        <taxon>Spiralia</taxon>
        <taxon>Lophotrochozoa</taxon>
        <taxon>Mollusca</taxon>
        <taxon>Bivalvia</taxon>
        <taxon>Autobranchia</taxon>
        <taxon>Pteriomorphia</taxon>
        <taxon>Mytilida</taxon>
        <taxon>Mytiloidea</taxon>
        <taxon>Mytilidae</taxon>
        <taxon>Mytilinae</taxon>
        <taxon>Mytilus</taxon>
    </lineage>
</organism>
<sequence length="980" mass="107326">MMKLLLKTIIAAETKPPSPPPEEPSPSLISISKSDVIKHQLNRTPMGEYIVNPGEKPLTSLGNPGPGPANYNPCPNLTKEAAPQYSIVGKPKKKEHGRGLPGPADYGTSGDLIWKKKYAIKGRATCYFDEEASKYCTVIGPAKYNVRNKQFGMEGLKYSMAHKQPGDIITGPPNNIVQPSDTHGYATPGPNYRPNSRYWTRGQKKSMGAAQKKNIRDGPGPADYSVSATYSGPSYSFGVKLPPAPNIQRTVNKFSPGPNRYDLGTTIGTATSKSISGRYIESKCAAIAKETPAPSTYYPTIPERYHKRTTLAYKWFEVEVRKLSIASEPLPGKYFMNSVMDFRTTTSRSGSVLDRYTSYSSMQPNHELLSPRFFAGTPAPNQYNLKSSIGLQPGTSMKGNRRRNFDRAKADCSFLLPELIDGFPSPNSYNTNKSTIGLGPGVSFKGKRGGPFQTNKGQMYIPAQYNERDKMSESYDTTSYTGKSSGVSFKGNRRRRIVMEAKNANAGFLLPNLIEASPGPGSYNIKSTIGRSNGVSFKGRKTGPFQSNKGATYINPEVNEKEMRPGHYTLASSIGNSPGVSFKGNRQRTFESAKASNALFLLPNSVNDTPAPGFYSMKSSIGSEHSVSMKGRKSGPFQSNKGPTYIPIEMNDRDSNPAPNAYDVSPRRSSRNSSVSMKGDRRRNIDDGRETNSLFLVDKMSNENPGPGSYDSKSVFSDESGPKLKGRRLGPFQTTSGPMHIRPEVDNKTKRPSPASYNITKPTGRDAPSASFKGSRPKSLFGEPVRPGPGDYTLTTANMKKDPAYSVRQQTHPSYPESLNYVPKSQSDVPGPGNYHISRDVMENESPAYSMRQQLKAVENDVPAPNKYEYEKKRIERGSKFSMGKRFTMPNSMKDSPGPGTYSPKQLKCSPKYSMKGRTPIISKSGNTPSPNSYSIPPEIKVDDKKAGVTIKSRASPYVYSGFRSTKLADGCNIAVPLKA</sequence>
<evidence type="ECO:0008006" key="4">
    <source>
        <dbReference type="Google" id="ProtNLM"/>
    </source>
</evidence>
<dbReference type="InterPro" id="IPR010736">
    <property type="entry name" value="SHIPPO-rpt"/>
</dbReference>
<dbReference type="Proteomes" id="UP000596742">
    <property type="component" value="Unassembled WGS sequence"/>
</dbReference>
<evidence type="ECO:0000256" key="1">
    <source>
        <dbReference type="SAM" id="MobiDB-lite"/>
    </source>
</evidence>
<feature type="region of interest" description="Disordered" evidence="1">
    <location>
        <begin position="810"/>
        <end position="829"/>
    </location>
</feature>
<dbReference type="EMBL" id="UYJE01001772">
    <property type="protein sequence ID" value="VDI04996.1"/>
    <property type="molecule type" value="Genomic_DNA"/>
</dbReference>
<gene>
    <name evidence="2" type="ORF">MGAL_10B004760</name>
</gene>
<dbReference type="OrthoDB" id="429991at2759"/>
<proteinExistence type="predicted"/>
<accession>A0A8B6CGM0</accession>
<dbReference type="PANTHER" id="PTHR21580">
    <property type="entry name" value="SHIPPO-1-RELATED"/>
    <property type="match status" value="1"/>
</dbReference>
<feature type="compositionally biased region" description="Polar residues" evidence="1">
    <location>
        <begin position="922"/>
        <end position="935"/>
    </location>
</feature>
<dbReference type="AlphaFoldDB" id="A0A8B6CGM0"/>
<feature type="region of interest" description="Disordered" evidence="1">
    <location>
        <begin position="884"/>
        <end position="939"/>
    </location>
</feature>
<dbReference type="PANTHER" id="PTHR21580:SF60">
    <property type="entry name" value="SPERM-TAIL PG-RICH REPEAT-CONTAINING PROTEIN 2"/>
    <property type="match status" value="1"/>
</dbReference>
<dbReference type="Pfam" id="PF07004">
    <property type="entry name" value="SHIPPO-rpt"/>
    <property type="match status" value="6"/>
</dbReference>
<evidence type="ECO:0000313" key="2">
    <source>
        <dbReference type="EMBL" id="VDI04996.1"/>
    </source>
</evidence>
<name>A0A8B6CGM0_MYTGA</name>
<keyword evidence="3" id="KW-1185">Reference proteome</keyword>
<evidence type="ECO:0000313" key="3">
    <source>
        <dbReference type="Proteomes" id="UP000596742"/>
    </source>
</evidence>
<protein>
    <recommendedName>
        <fullName evidence="4">Outer dense fiber protein 3</fullName>
    </recommendedName>
</protein>
<feature type="region of interest" description="Disordered" evidence="1">
    <location>
        <begin position="626"/>
        <end position="791"/>
    </location>
</feature>